<proteinExistence type="evidence at transcript level"/>
<reference evidence="2" key="4">
    <citation type="submission" date="2008-01" db="EMBL/GenBank/DDBJ databases">
        <title>NEDO functional analysis of protein and research application project.</title>
        <authorList>
            <person name="Wakamatsu A."/>
            <person name="Yamamoto J."/>
            <person name="Kimura K."/>
            <person name="Kaida T."/>
            <person name="Tsuchiya K."/>
            <person name="Iida Y."/>
            <person name="Takayama Y."/>
            <person name="Murakawa K."/>
            <person name="Kanehori K."/>
            <person name="Andoh T."/>
            <person name="Kagawa N."/>
            <person name="Sato R."/>
            <person name="Kawamura Y."/>
            <person name="Tanaka S."/>
            <person name="Kisu Y."/>
            <person name="Sugano S."/>
            <person name="Goshima N."/>
            <person name="Nomura N."/>
            <person name="Isogai T."/>
        </authorList>
    </citation>
    <scope>NUCLEOTIDE SEQUENCE</scope>
    <source>
        <tissue evidence="2">Caudate nucleus</tissue>
    </source>
</reference>
<reference evidence="3" key="2">
    <citation type="journal article" date="2001" name="Science">
        <title>The sequence of the human genome.</title>
        <authorList>
            <person name="Venter J.C."/>
            <person name="Adams M.D."/>
            <person name="Myers E.W."/>
            <person name="Li P.W."/>
            <person name="Mural R.J."/>
            <person name="Sutton G.G."/>
            <person name="Smith H.O."/>
            <person name="Yandell M."/>
            <person name="Evans C.A."/>
            <person name="Holt R.A."/>
            <person name="Gocayne J.D."/>
            <person name="Amanatides P."/>
            <person name="Ballew R.M."/>
            <person name="Huson D.H."/>
            <person name="Wortman J.R."/>
            <person name="Zhang Q."/>
            <person name="Kodira C.D."/>
            <person name="Zheng X.H."/>
            <person name="Chen L."/>
            <person name="Skupski M."/>
            <person name="Subramanian G."/>
            <person name="Thomas P.D."/>
            <person name="Zhang J."/>
            <person name="Gabor Miklos G.L."/>
            <person name="Nelson C."/>
            <person name="Broder S."/>
            <person name="Clark A.G."/>
            <person name="Nadeau J."/>
            <person name="McKusick V.A."/>
            <person name="Zinder N."/>
            <person name="Levine A.J."/>
            <person name="Roberts R.J."/>
            <person name="Simon M."/>
            <person name="Slayman C."/>
            <person name="Hunkapiller M."/>
            <person name="Bolanos R."/>
            <person name="Delcher A."/>
            <person name="Dew I."/>
            <person name="Fasulo D."/>
            <person name="Flanigan M."/>
            <person name="Florea L."/>
            <person name="Halpern A."/>
            <person name="Hannenhalli S."/>
            <person name="Kravitz S."/>
            <person name="Levy S."/>
            <person name="Mobarry C."/>
            <person name="Reinert K."/>
            <person name="Remington K."/>
            <person name="Abu-Threideh J."/>
            <person name="Beasley E."/>
            <person name="Biddick K."/>
            <person name="Bonazzi V."/>
            <person name="Brandon R."/>
            <person name="Cargill M."/>
            <person name="Chandramouliswaran I."/>
            <person name="Charlab R."/>
            <person name="Chaturvedi K."/>
            <person name="Deng Z."/>
            <person name="Di Francesco V."/>
            <person name="Dunn P."/>
            <person name="Eilbeck K."/>
            <person name="Evangelista C."/>
            <person name="Gabrielian A.E."/>
            <person name="Gan W."/>
            <person name="Ge W."/>
            <person name="Gong F."/>
            <person name="Gu Z."/>
            <person name="Guan P."/>
            <person name="Heiman T.J."/>
            <person name="Higgins M.E."/>
            <person name="Ji R.R."/>
            <person name="Ke Z."/>
            <person name="Ketchum K.A."/>
            <person name="Lai Z."/>
            <person name="Lei Y."/>
            <person name="Li Z."/>
            <person name="Li J."/>
            <person name="Liang Y."/>
            <person name="Lin X."/>
            <person name="Lu F."/>
            <person name="Merkulov G.V."/>
            <person name="Milshina N."/>
            <person name="Moore H.M."/>
            <person name="Naik A.K."/>
            <person name="Narayan V.A."/>
            <person name="Neelam B."/>
            <person name="Nusskern D."/>
            <person name="Rusch D.B."/>
            <person name="Salzberg S."/>
            <person name="Shao W."/>
            <person name="Shue B."/>
            <person name="Sun J."/>
            <person name="Wang Z."/>
            <person name="Wang A."/>
            <person name="Wang X."/>
            <person name="Wang J."/>
            <person name="Wei M."/>
            <person name="Wides R."/>
            <person name="Xiao C."/>
            <person name="Yan C."/>
            <person name="Yao A."/>
            <person name="Ye J."/>
            <person name="Zhan M."/>
            <person name="Zhang W."/>
            <person name="Zhang H."/>
            <person name="Zhao Q."/>
            <person name="Zheng L."/>
            <person name="Zhong F."/>
            <person name="Zhong W."/>
            <person name="Zhu S."/>
            <person name="Zhao S."/>
            <person name="Gilbert D."/>
            <person name="Baumhueter S."/>
            <person name="Spier G."/>
            <person name="Carter C."/>
            <person name="Cravchik A."/>
            <person name="Woodage T."/>
            <person name="Ali F."/>
            <person name="An H."/>
            <person name="Awe A."/>
            <person name="Baldwin D."/>
            <person name="Baden H."/>
            <person name="Barnstead M."/>
            <person name="Barrow I."/>
            <person name="Beeson K."/>
            <person name="Busam D."/>
            <person name="Carver A."/>
            <person name="Center A."/>
            <person name="Cheng M.L."/>
            <person name="Curry L."/>
            <person name="Danaher S."/>
            <person name="Davenport L."/>
            <person name="Desilets R."/>
            <person name="Dietz S."/>
            <person name="Dodson K."/>
            <person name="Doup L."/>
            <person name="Ferriera S."/>
            <person name="Garg N."/>
            <person name="Gluecksmann A."/>
            <person name="Hart B."/>
            <person name="Haynes J."/>
            <person name="Haynes C."/>
            <person name="Heiner C."/>
            <person name="Hladun S."/>
            <person name="Hostin D."/>
            <person name="Houck J."/>
            <person name="Howland T."/>
            <person name="Ibegwam C."/>
            <person name="Johnson J."/>
            <person name="Kalush F."/>
            <person name="Kline L."/>
            <person name="Koduru S."/>
            <person name="Love A."/>
            <person name="Mann F."/>
            <person name="May D."/>
            <person name="McCawley S."/>
            <person name="McIntosh T."/>
            <person name="McMullen I."/>
            <person name="Moy M."/>
            <person name="Moy L."/>
            <person name="Murphy B."/>
            <person name="Nelson K."/>
            <person name="Pfannkoch C."/>
            <person name="Pratts E."/>
            <person name="Puri V."/>
            <person name="Qureshi H."/>
            <person name="Reardon M."/>
            <person name="Rodriguez R."/>
            <person name="Rogers Y.H."/>
            <person name="Romblad D."/>
            <person name="Ruhfel B."/>
            <person name="Scott R."/>
            <person name="Sitter C."/>
            <person name="Smallwood M."/>
            <person name="Stewart E."/>
            <person name="Strong R."/>
            <person name="Suh E."/>
            <person name="Thomas R."/>
            <person name="Tint N.N."/>
            <person name="Tse S."/>
            <person name="Vech C."/>
            <person name="Wang G."/>
            <person name="Wetter J."/>
            <person name="Williams S."/>
            <person name="Williams M."/>
            <person name="Windsor S."/>
            <person name="Winn-Deen E."/>
            <person name="Wolfe K."/>
            <person name="Zaveri J."/>
            <person name="Zaveri K."/>
            <person name="Abril J.F."/>
            <person name="Guigo R."/>
            <person name="Campbell M.J."/>
            <person name="Sjolander K.V."/>
            <person name="Karlak B."/>
            <person name="Kejariwal A."/>
            <person name="Mi H."/>
            <person name="Lazareva B."/>
            <person name="Hatton T."/>
            <person name="Narechania A."/>
            <person name="Diemer K."/>
            <person name="Muruganujan A."/>
            <person name="Guo N."/>
            <person name="Sato S."/>
            <person name="Bafna V."/>
            <person name="Istrail S."/>
            <person name="Lippert R."/>
            <person name="Schwartz R."/>
            <person name="Walenz B."/>
            <person name="Yooseph S."/>
            <person name="Allen D."/>
            <person name="Basu A."/>
            <person name="Baxendale J."/>
            <person name="Blick L."/>
            <person name="Caminha M."/>
            <person name="Carnes-Stine J."/>
            <person name="Caulk P."/>
            <person name="Chiang Y.H."/>
            <person name="Coyne M."/>
            <person name="Dahlke C."/>
            <person name="Mays A."/>
            <person name="Dombroski M."/>
            <person name="Donnelly M."/>
            <person name="Ely D."/>
            <person name="Esparham S."/>
            <person name="Fosler C."/>
            <person name="Gire H."/>
            <person name="Glanowski S."/>
            <person name="Glasser K."/>
            <person name="Glodek A."/>
            <person name="Gorokhov M."/>
            <person name="Graham K."/>
            <person name="Gropman B."/>
            <person name="Harris M."/>
            <person name="Heil J."/>
            <person name="Henderson S."/>
            <person name="Hoover J."/>
            <person name="Jennings D."/>
            <person name="Jordan C."/>
            <person name="Jordan J."/>
            <person name="Kasha J."/>
            <person name="Kagan L."/>
            <person name="Kraft C."/>
            <person name="Levitsky A."/>
            <person name="Lewis M."/>
            <person name="Liu X."/>
            <person name="Lopez J."/>
            <person name="Ma D."/>
            <person name="Majoros W."/>
            <person name="McDaniel J."/>
            <person name="Murphy S."/>
            <person name="Newman M."/>
            <person name="Nguyen T."/>
            <person name="Nguyen N."/>
            <person name="Nodell M."/>
            <person name="Pan S."/>
            <person name="Peck J."/>
            <person name="Peterson M."/>
            <person name="Rowe W."/>
            <person name="Sanders R."/>
            <person name="Scott J."/>
            <person name="Simpson M."/>
            <person name="Smith T."/>
            <person name="Sprague A."/>
            <person name="Stockwell T."/>
            <person name="Turner R."/>
            <person name="Venter E."/>
            <person name="Wang M."/>
            <person name="Wen M."/>
            <person name="Wu D."/>
            <person name="Wu M."/>
            <person name="Xia A."/>
            <person name="Zandieh A."/>
            <person name="Zhu X."/>
        </authorList>
    </citation>
    <scope>NUCLEOTIDE SEQUENCE</scope>
</reference>
<dbReference type="EMBL" id="AK312094">
    <property type="protein sequence ID" value="BAG35030.1"/>
    <property type="molecule type" value="mRNA"/>
</dbReference>
<gene>
    <name evidence="3" type="ORF">hCG_1747076</name>
</gene>
<name>Q9UHS1_HUMAN</name>
<accession>Q9UHS1</accession>
<sequence>MSVISCISYSVKETKLNEKYIFKKVAILNYGREIKISKTYLQSGSGGRS</sequence>
<evidence type="ECO:0000313" key="2">
    <source>
        <dbReference type="EMBL" id="BAG35030.1"/>
    </source>
</evidence>
<reference evidence="3" key="3">
    <citation type="submission" date="2005-09" db="EMBL/GenBank/DDBJ databases">
        <authorList>
            <person name="Mural R.J."/>
            <person name="Istrail S."/>
            <person name="Sutton G."/>
            <person name="Florea L."/>
            <person name="Halpern A.L."/>
            <person name="Mobarry C.M."/>
            <person name="Lippert R."/>
            <person name="Walenz B."/>
            <person name="Shatkay H."/>
            <person name="Dew I."/>
            <person name="Miller J.R."/>
            <person name="Flanigan M.J."/>
            <person name="Edwards N.J."/>
            <person name="Bolanos R."/>
            <person name="Fasulo D."/>
            <person name="Halldorsson B.V."/>
            <person name="Hannenhalli S."/>
            <person name="Turner R."/>
            <person name="Yooseph S."/>
            <person name="Lu F."/>
            <person name="Nusskern D.R."/>
            <person name="Shue B.C."/>
            <person name="Zheng X.H."/>
            <person name="Zhong F."/>
            <person name="Delcher A.L."/>
            <person name="Huson D.H."/>
            <person name="Kravitz S.A."/>
            <person name="Mouchard L."/>
            <person name="Reinert K."/>
            <person name="Remington K.A."/>
            <person name="Clark A.G."/>
            <person name="Waterman M.S."/>
            <person name="Eichler E.E."/>
            <person name="Adams M.D."/>
            <person name="Hunkapiller M.W."/>
            <person name="Myers E.W."/>
            <person name="Venter J.C."/>
        </authorList>
    </citation>
    <scope>NUCLEOTIDE SEQUENCE</scope>
</reference>
<evidence type="ECO:0000313" key="3">
    <source>
        <dbReference type="EMBL" id="EAW79170.1"/>
    </source>
</evidence>
<evidence type="ECO:0000313" key="1">
    <source>
        <dbReference type="EMBL" id="AAF22037.1"/>
    </source>
</evidence>
<dbReference type="EMBL" id="AF118093">
    <property type="protein sequence ID" value="AAF22037.1"/>
    <property type="molecule type" value="mRNA"/>
</dbReference>
<organism evidence="1">
    <name type="scientific">Homo sapiens</name>
    <name type="common">Human</name>
    <dbReference type="NCBI Taxonomy" id="9606"/>
    <lineage>
        <taxon>Eukaryota</taxon>
        <taxon>Metazoa</taxon>
        <taxon>Chordata</taxon>
        <taxon>Craniata</taxon>
        <taxon>Vertebrata</taxon>
        <taxon>Euteleostomi</taxon>
        <taxon>Mammalia</taxon>
        <taxon>Eutheria</taxon>
        <taxon>Euarchontoglires</taxon>
        <taxon>Primates</taxon>
        <taxon>Haplorrhini</taxon>
        <taxon>Catarrhini</taxon>
        <taxon>Hominidae</taxon>
        <taxon>Homo</taxon>
    </lineage>
</organism>
<dbReference type="EMBL" id="CH471052">
    <property type="protein sequence ID" value="EAW79170.1"/>
    <property type="molecule type" value="Genomic_DNA"/>
</dbReference>
<dbReference type="AlphaFoldDB" id="Q9UHS1"/>
<reference evidence="1" key="1">
    <citation type="submission" date="1999-01" db="EMBL/GenBank/DDBJ databases">
        <title>Functional prediction of the coding sequences of 33 new genes deduced by analysis of cDNA clones from human fetal liver.</title>
        <authorList>
            <person name="Zhang C."/>
            <person name="Yu Y."/>
            <person name="Zhang S."/>
            <person name="Wei H."/>
            <person name="Zhou G."/>
            <person name="Bi J."/>
            <person name="Zhang Y."/>
            <person name="Liu M."/>
            <person name="He F."/>
        </authorList>
    </citation>
    <scope>NUCLEOTIDE SEQUENCE</scope>
    <source>
        <tissue evidence="1">Liver</tissue>
    </source>
</reference>
<protein>
    <submittedName>
        <fullName evidence="3">HCG1747076</fullName>
    </submittedName>
    <submittedName>
        <fullName evidence="1 2">PRO2086</fullName>
    </submittedName>
</protein>